<dbReference type="PANTHER" id="PTHR31620:SF15">
    <property type="entry name" value="PROTEIN RETICULATA-RELATED 2, CHLOROPLASTIC-RELATED"/>
    <property type="match status" value="1"/>
</dbReference>
<proteinExistence type="inferred from homology"/>
<feature type="transmembrane region" description="Helical" evidence="10">
    <location>
        <begin position="50"/>
        <end position="73"/>
    </location>
</feature>
<sequence>MVAFKQGANGRPDVTGLDQGVSWGAPGGNMFEPGSFTVAQRLTNLGYKGAVFAVIGFFAGVLGTSLSNGLLALRKMV</sequence>
<keyword evidence="12" id="KW-1185">Reference proteome</keyword>
<keyword evidence="5" id="KW-0934">Plastid</keyword>
<evidence type="ECO:0000256" key="10">
    <source>
        <dbReference type="SAM" id="Phobius"/>
    </source>
</evidence>
<keyword evidence="9 10" id="KW-0472">Membrane</keyword>
<evidence type="ECO:0000256" key="6">
    <source>
        <dbReference type="ARBA" id="ARBA00022692"/>
    </source>
</evidence>
<comment type="caution">
    <text evidence="11">The sequence shown here is derived from an EMBL/GenBank/DDBJ whole genome shotgun (WGS) entry which is preliminary data.</text>
</comment>
<gene>
    <name evidence="11" type="ORF">TSOC_009216</name>
</gene>
<keyword evidence="6 10" id="KW-0812">Transmembrane</keyword>
<dbReference type="GO" id="GO:0009507">
    <property type="term" value="C:chloroplast"/>
    <property type="evidence" value="ECO:0007669"/>
    <property type="project" value="UniProtKB-SubCell"/>
</dbReference>
<keyword evidence="4" id="KW-0150">Chloroplast</keyword>
<keyword evidence="8 10" id="KW-1133">Transmembrane helix</keyword>
<organism evidence="11 12">
    <name type="scientific">Tetrabaena socialis</name>
    <dbReference type="NCBI Taxonomy" id="47790"/>
    <lineage>
        <taxon>Eukaryota</taxon>
        <taxon>Viridiplantae</taxon>
        <taxon>Chlorophyta</taxon>
        <taxon>core chlorophytes</taxon>
        <taxon>Chlorophyceae</taxon>
        <taxon>CS clade</taxon>
        <taxon>Chlamydomonadales</taxon>
        <taxon>Tetrabaenaceae</taxon>
        <taxon>Tetrabaena</taxon>
    </lineage>
</organism>
<reference evidence="11 12" key="1">
    <citation type="journal article" date="2017" name="Mol. Biol. Evol.">
        <title>The 4-celled Tetrabaena socialis nuclear genome reveals the essential components for genetic control of cell number at the origin of multicellularity in the volvocine lineage.</title>
        <authorList>
            <person name="Featherston J."/>
            <person name="Arakaki Y."/>
            <person name="Hanschen E.R."/>
            <person name="Ferris P.J."/>
            <person name="Michod R.E."/>
            <person name="Olson B.J.S.C."/>
            <person name="Nozaki H."/>
            <person name="Durand P.M."/>
        </authorList>
    </citation>
    <scope>NUCLEOTIDE SEQUENCE [LARGE SCALE GENOMIC DNA]</scope>
    <source>
        <strain evidence="11 12">NIES-571</strain>
    </source>
</reference>
<comment type="similarity">
    <text evidence="3">Belongs to the RETICULATA family.</text>
</comment>
<dbReference type="OrthoDB" id="497268at2759"/>
<dbReference type="EMBL" id="PGGS01000374">
    <property type="protein sequence ID" value="PNH04604.1"/>
    <property type="molecule type" value="Genomic_DNA"/>
</dbReference>
<keyword evidence="7" id="KW-0809">Transit peptide</keyword>
<evidence type="ECO:0000256" key="2">
    <source>
        <dbReference type="ARBA" id="ARBA00004229"/>
    </source>
</evidence>
<evidence type="ECO:0000256" key="9">
    <source>
        <dbReference type="ARBA" id="ARBA00023136"/>
    </source>
</evidence>
<protein>
    <submittedName>
        <fullName evidence="11">Uncharacterized protein</fullName>
    </submittedName>
</protein>
<dbReference type="PANTHER" id="PTHR31620">
    <property type="entry name" value="PROTEIN RETICULATA-RELATED 2, CHLOROPLASTIC-RELATED"/>
    <property type="match status" value="1"/>
</dbReference>
<evidence type="ECO:0000256" key="4">
    <source>
        <dbReference type="ARBA" id="ARBA00022528"/>
    </source>
</evidence>
<evidence type="ECO:0000256" key="7">
    <source>
        <dbReference type="ARBA" id="ARBA00022946"/>
    </source>
</evidence>
<evidence type="ECO:0000313" key="11">
    <source>
        <dbReference type="EMBL" id="PNH04604.1"/>
    </source>
</evidence>
<dbReference type="GO" id="GO:0016020">
    <property type="term" value="C:membrane"/>
    <property type="evidence" value="ECO:0007669"/>
    <property type="project" value="UniProtKB-SubCell"/>
</dbReference>
<evidence type="ECO:0000313" key="12">
    <source>
        <dbReference type="Proteomes" id="UP000236333"/>
    </source>
</evidence>
<evidence type="ECO:0000256" key="5">
    <source>
        <dbReference type="ARBA" id="ARBA00022640"/>
    </source>
</evidence>
<name>A0A2J7ZWH1_9CHLO</name>
<evidence type="ECO:0000256" key="3">
    <source>
        <dbReference type="ARBA" id="ARBA00010793"/>
    </source>
</evidence>
<dbReference type="Proteomes" id="UP000236333">
    <property type="component" value="Unassembled WGS sequence"/>
</dbReference>
<dbReference type="Pfam" id="PF11891">
    <property type="entry name" value="RETICULATA-like"/>
    <property type="match status" value="1"/>
</dbReference>
<dbReference type="InterPro" id="IPR021825">
    <property type="entry name" value="RETICULATA-related"/>
</dbReference>
<dbReference type="AlphaFoldDB" id="A0A2J7ZWH1"/>
<comment type="subcellular location">
    <subcellularLocation>
        <location evidence="1">Membrane</location>
        <topology evidence="1">Multi-pass membrane protein</topology>
    </subcellularLocation>
    <subcellularLocation>
        <location evidence="2">Plastid</location>
        <location evidence="2">Chloroplast</location>
    </subcellularLocation>
</comment>
<evidence type="ECO:0000256" key="1">
    <source>
        <dbReference type="ARBA" id="ARBA00004141"/>
    </source>
</evidence>
<accession>A0A2J7ZWH1</accession>
<evidence type="ECO:0000256" key="8">
    <source>
        <dbReference type="ARBA" id="ARBA00022989"/>
    </source>
</evidence>